<evidence type="ECO:0000313" key="2">
    <source>
        <dbReference type="Proteomes" id="UP000829685"/>
    </source>
</evidence>
<keyword evidence="2" id="KW-1185">Reference proteome</keyword>
<dbReference type="EMBL" id="JAFIMR010000012">
    <property type="protein sequence ID" value="KAI1871877.1"/>
    <property type="molecule type" value="Genomic_DNA"/>
</dbReference>
<dbReference type="AlphaFoldDB" id="A0A9Q0APY4"/>
<protein>
    <submittedName>
        <fullName evidence="1">Uncharacterized protein</fullName>
    </submittedName>
</protein>
<reference evidence="1" key="1">
    <citation type="submission" date="2021-03" db="EMBL/GenBank/DDBJ databases">
        <title>Revisited historic fungal species revealed as producer of novel bioactive compounds through whole genome sequencing and comparative genomics.</title>
        <authorList>
            <person name="Vignolle G.A."/>
            <person name="Hochenegger N."/>
            <person name="Mach R.L."/>
            <person name="Mach-Aigner A.R."/>
            <person name="Javad Rahimi M."/>
            <person name="Salim K.A."/>
            <person name="Chan C.M."/>
            <person name="Lim L.B.L."/>
            <person name="Cai F."/>
            <person name="Druzhinina I.S."/>
            <person name="U'Ren J.M."/>
            <person name="Derntl C."/>
        </authorList>
    </citation>
    <scope>NUCLEOTIDE SEQUENCE</scope>
    <source>
        <strain evidence="1">TUCIM 5799</strain>
    </source>
</reference>
<gene>
    <name evidence="1" type="ORF">JX265_005863</name>
</gene>
<proteinExistence type="predicted"/>
<name>A0A9Q0APY4_9PEZI</name>
<sequence>MIDAERSWGSYDGQQLNADTGEACSFSDPVWPLVASYISPSPNETSAVYAQNLQTPTGRETRDCCPISSKPGGQRSRLVIVRLSSRTQRPIPGPTELLPELCEVCVEYIPDSKCFRIPVPDIGISKGNFILHGKAGGSAQISAGGVGNSTRVTLMSVIYYNFTNDGIHILNSKASAAVSPKFVYHANITESGVSRRHPGHKRARGFTGWGVNSGNITTTITDDFVPVPLTATYISPRGCPDIFEEAKSQAIHK</sequence>
<organism evidence="1 2">
    <name type="scientific">Neoarthrinium moseri</name>
    <dbReference type="NCBI Taxonomy" id="1658444"/>
    <lineage>
        <taxon>Eukaryota</taxon>
        <taxon>Fungi</taxon>
        <taxon>Dikarya</taxon>
        <taxon>Ascomycota</taxon>
        <taxon>Pezizomycotina</taxon>
        <taxon>Sordariomycetes</taxon>
        <taxon>Xylariomycetidae</taxon>
        <taxon>Amphisphaeriales</taxon>
        <taxon>Apiosporaceae</taxon>
        <taxon>Neoarthrinium</taxon>
    </lineage>
</organism>
<accession>A0A9Q0APY4</accession>
<evidence type="ECO:0000313" key="1">
    <source>
        <dbReference type="EMBL" id="KAI1871877.1"/>
    </source>
</evidence>
<comment type="caution">
    <text evidence="1">The sequence shown here is derived from an EMBL/GenBank/DDBJ whole genome shotgun (WGS) entry which is preliminary data.</text>
</comment>
<dbReference type="Proteomes" id="UP000829685">
    <property type="component" value="Unassembled WGS sequence"/>
</dbReference>